<proteinExistence type="predicted"/>
<evidence type="ECO:0000259" key="2">
    <source>
        <dbReference type="PROSITE" id="PS50110"/>
    </source>
</evidence>
<gene>
    <name evidence="3" type="ORF">JBW_04516</name>
</gene>
<dbReference type="Gene3D" id="3.40.50.2300">
    <property type="match status" value="1"/>
</dbReference>
<dbReference type="PANTHER" id="PTHR45526:SF1">
    <property type="entry name" value="TRANSCRIPTIONAL REGULATORY PROTEIN DCUR-RELATED"/>
    <property type="match status" value="1"/>
</dbReference>
<feature type="domain" description="Response regulatory" evidence="2">
    <location>
        <begin position="1"/>
        <end position="116"/>
    </location>
</feature>
<dbReference type="Pfam" id="PF00072">
    <property type="entry name" value="Response_reg"/>
    <property type="match status" value="1"/>
</dbReference>
<organism evidence="3 4">
    <name type="scientific">Pelosinus fermentans JBW45</name>
    <dbReference type="NCBI Taxonomy" id="1192197"/>
    <lineage>
        <taxon>Bacteria</taxon>
        <taxon>Bacillati</taxon>
        <taxon>Bacillota</taxon>
        <taxon>Negativicutes</taxon>
        <taxon>Selenomonadales</taxon>
        <taxon>Sporomusaceae</taxon>
        <taxon>Pelosinus</taxon>
    </lineage>
</organism>
<reference evidence="4" key="2">
    <citation type="submission" date="2015-02" db="EMBL/GenBank/DDBJ databases">
        <title>Complete Genome Sequence of Pelosinus fermentans JBW45.</title>
        <authorList>
            <person name="De Leon K.B."/>
            <person name="Utturkar S.M."/>
            <person name="Camilleri L.B."/>
            <person name="Arkin A.P."/>
            <person name="Fields M.W."/>
            <person name="Brown S.D."/>
            <person name="Wall J.D."/>
        </authorList>
    </citation>
    <scope>NUCLEOTIDE SEQUENCE [LARGE SCALE GENOMIC DNA]</scope>
    <source>
        <strain evidence="4">JBW45</strain>
    </source>
</reference>
<dbReference type="AlphaFoldDB" id="I8U2D8"/>
<dbReference type="InterPro" id="IPR011006">
    <property type="entry name" value="CheY-like_superfamily"/>
</dbReference>
<accession>I8U2D8</accession>
<dbReference type="EMBL" id="CP010978">
    <property type="protein sequence ID" value="AJQ29845.1"/>
    <property type="molecule type" value="Genomic_DNA"/>
</dbReference>
<dbReference type="SUPFAM" id="SSF52172">
    <property type="entry name" value="CheY-like"/>
    <property type="match status" value="1"/>
</dbReference>
<dbReference type="SMART" id="SM00448">
    <property type="entry name" value="REC"/>
    <property type="match status" value="1"/>
</dbReference>
<dbReference type="PROSITE" id="PS50110">
    <property type="entry name" value="RESPONSE_REGULATORY"/>
    <property type="match status" value="1"/>
</dbReference>
<evidence type="ECO:0000313" key="4">
    <source>
        <dbReference type="Proteomes" id="UP000005361"/>
    </source>
</evidence>
<dbReference type="OrthoDB" id="9759232at2"/>
<reference evidence="3 4" key="1">
    <citation type="journal article" date="2015" name="Genome Announc.">
        <title>Complete Genome Sequence of Pelosinus fermentans JBW45, a Member of a Remarkably Competitive Group of Negativicutes in the Firmicutes Phylum.</title>
        <authorList>
            <person name="De Leon K.B."/>
            <person name="Utturkar S.M."/>
            <person name="Camilleri L.B."/>
            <person name="Elias D.A."/>
            <person name="Arkin A.P."/>
            <person name="Fields M.W."/>
            <person name="Brown S.D."/>
            <person name="Wall J.D."/>
        </authorList>
    </citation>
    <scope>NUCLEOTIDE SEQUENCE [LARGE SCALE GENOMIC DNA]</scope>
    <source>
        <strain evidence="3 4">JBW45</strain>
    </source>
</reference>
<sequence length="149" mass="17011">MADIKVLIVGLEIIDANIDEISGFEVVGIGINRSEVFELLNRKKPDLVIINDCVPDLSNVELITFTRKEDLPIDFIIITAITNSTTIKWALRHGIFDYICKPFIIDRLKDSLLSYCEFRRKLTCKDALNQADFDKYKGKVPFPQSPNFT</sequence>
<comment type="caution">
    <text evidence="1">Lacks conserved residue(s) required for the propagation of feature annotation.</text>
</comment>
<evidence type="ECO:0000256" key="1">
    <source>
        <dbReference type="PROSITE-ProRule" id="PRU00169"/>
    </source>
</evidence>
<dbReference type="GO" id="GO:0000156">
    <property type="term" value="F:phosphorelay response regulator activity"/>
    <property type="evidence" value="ECO:0007669"/>
    <property type="project" value="TreeGrafter"/>
</dbReference>
<evidence type="ECO:0000313" key="3">
    <source>
        <dbReference type="EMBL" id="AJQ29845.1"/>
    </source>
</evidence>
<dbReference type="InterPro" id="IPR051271">
    <property type="entry name" value="2C-system_Tx_regulators"/>
</dbReference>
<dbReference type="HOGENOM" id="CLU_1747903_0_0_9"/>
<protein>
    <recommendedName>
        <fullName evidence="2">Response regulatory domain-containing protein</fullName>
    </recommendedName>
</protein>
<dbReference type="Proteomes" id="UP000005361">
    <property type="component" value="Chromosome"/>
</dbReference>
<dbReference type="RefSeq" id="WP_007955158.1">
    <property type="nucleotide sequence ID" value="NZ_CP010978.1"/>
</dbReference>
<dbReference type="KEGG" id="pft:JBW_04516"/>
<dbReference type="PANTHER" id="PTHR45526">
    <property type="entry name" value="TRANSCRIPTIONAL REGULATORY PROTEIN DPIA"/>
    <property type="match status" value="1"/>
</dbReference>
<dbReference type="STRING" id="1192197.JBW_04516"/>
<name>I8U2D8_9FIRM</name>
<dbReference type="InterPro" id="IPR001789">
    <property type="entry name" value="Sig_transdc_resp-reg_receiver"/>
</dbReference>